<evidence type="ECO:0000313" key="3">
    <source>
        <dbReference type="EMBL" id="CAK9050293.1"/>
    </source>
</evidence>
<dbReference type="Proteomes" id="UP001642484">
    <property type="component" value="Unassembled WGS sequence"/>
</dbReference>
<evidence type="ECO:0000256" key="1">
    <source>
        <dbReference type="SAM" id="Phobius"/>
    </source>
</evidence>
<dbReference type="EMBL" id="CAXAMN010017335">
    <property type="protein sequence ID" value="CAK9050293.1"/>
    <property type="molecule type" value="Genomic_DNA"/>
</dbReference>
<feature type="domain" description="Apple" evidence="2">
    <location>
        <begin position="102"/>
        <end position="175"/>
    </location>
</feature>
<sequence length="281" mass="30136">MSRGAFHVVLMAPGLCHFSVHPLRSAIMRGMLGMETLSEVPEWDLERWERDEKRASSLLRRSALAALGAGMAFGLALAAWMTPKEGLDLRLLAADPALPEGCFKHGVLVHPPKNVGSSKTYEASPRDCQLRCASSMPCAEFSWWPDGSCILSDQKSIVRAAQHKSFGAVIGPRSCDERPVTYEVAVRTAEAPVVIGIHGRTCSAYAQCVEEGIIEGNCCPNNELVSLSCCNSSPPPVRKPIYSMGAECSAFPLCAAANMTGACCPTTSGVRLQCCPAETDF</sequence>
<keyword evidence="1" id="KW-0812">Transmembrane</keyword>
<keyword evidence="1" id="KW-0472">Membrane</keyword>
<accession>A0ABP0MFP8</accession>
<proteinExistence type="predicted"/>
<keyword evidence="1" id="KW-1133">Transmembrane helix</keyword>
<evidence type="ECO:0000259" key="2">
    <source>
        <dbReference type="PROSITE" id="PS50948"/>
    </source>
</evidence>
<keyword evidence="4" id="KW-1185">Reference proteome</keyword>
<reference evidence="3 4" key="1">
    <citation type="submission" date="2024-02" db="EMBL/GenBank/DDBJ databases">
        <authorList>
            <person name="Chen Y."/>
            <person name="Shah S."/>
            <person name="Dougan E. K."/>
            <person name="Thang M."/>
            <person name="Chan C."/>
        </authorList>
    </citation>
    <scope>NUCLEOTIDE SEQUENCE [LARGE SCALE GENOMIC DNA]</scope>
</reference>
<comment type="caution">
    <text evidence="3">The sequence shown here is derived from an EMBL/GenBank/DDBJ whole genome shotgun (WGS) entry which is preliminary data.</text>
</comment>
<dbReference type="InterPro" id="IPR003609">
    <property type="entry name" value="Pan_app"/>
</dbReference>
<organism evidence="3 4">
    <name type="scientific">Durusdinium trenchii</name>
    <dbReference type="NCBI Taxonomy" id="1381693"/>
    <lineage>
        <taxon>Eukaryota</taxon>
        <taxon>Sar</taxon>
        <taxon>Alveolata</taxon>
        <taxon>Dinophyceae</taxon>
        <taxon>Suessiales</taxon>
        <taxon>Symbiodiniaceae</taxon>
        <taxon>Durusdinium</taxon>
    </lineage>
</organism>
<feature type="transmembrane region" description="Helical" evidence="1">
    <location>
        <begin position="63"/>
        <end position="82"/>
    </location>
</feature>
<dbReference type="PROSITE" id="PS50948">
    <property type="entry name" value="PAN"/>
    <property type="match status" value="1"/>
</dbReference>
<dbReference type="Gene3D" id="3.50.4.10">
    <property type="entry name" value="Hepatocyte Growth Factor"/>
    <property type="match status" value="1"/>
</dbReference>
<protein>
    <recommendedName>
        <fullName evidence="2">Apple domain-containing protein</fullName>
    </recommendedName>
</protein>
<name>A0ABP0MFP8_9DINO</name>
<evidence type="ECO:0000313" key="4">
    <source>
        <dbReference type="Proteomes" id="UP001642484"/>
    </source>
</evidence>
<gene>
    <name evidence="3" type="ORF">CCMP2556_LOCUS25646</name>
</gene>